<dbReference type="Proteomes" id="UP000715781">
    <property type="component" value="Unassembled WGS sequence"/>
</dbReference>
<name>A0A951Q467_9NOST</name>
<evidence type="ECO:0000313" key="2">
    <source>
        <dbReference type="Proteomes" id="UP000715781"/>
    </source>
</evidence>
<reference evidence="1" key="2">
    <citation type="journal article" date="2022" name="Microbiol. Resour. Announc.">
        <title>Metagenome Sequencing to Explore Phylogenomics of Terrestrial Cyanobacteria.</title>
        <authorList>
            <person name="Ward R.D."/>
            <person name="Stajich J.E."/>
            <person name="Johansen J.R."/>
            <person name="Huntemann M."/>
            <person name="Clum A."/>
            <person name="Foster B."/>
            <person name="Foster B."/>
            <person name="Roux S."/>
            <person name="Palaniappan K."/>
            <person name="Varghese N."/>
            <person name="Mukherjee S."/>
            <person name="Reddy T.B.K."/>
            <person name="Daum C."/>
            <person name="Copeland A."/>
            <person name="Chen I.A."/>
            <person name="Ivanova N.N."/>
            <person name="Kyrpides N.C."/>
            <person name="Shapiro N."/>
            <person name="Eloe-Fadrosh E.A."/>
            <person name="Pietrasiak N."/>
        </authorList>
    </citation>
    <scope>NUCLEOTIDE SEQUENCE</scope>
    <source>
        <strain evidence="1">JT2-VF2</strain>
    </source>
</reference>
<dbReference type="EMBL" id="JAHHHN010000029">
    <property type="protein sequence ID" value="MBW4565016.1"/>
    <property type="molecule type" value="Genomic_DNA"/>
</dbReference>
<comment type="caution">
    <text evidence="1">The sequence shown here is derived from an EMBL/GenBank/DDBJ whole genome shotgun (WGS) entry which is preliminary data.</text>
</comment>
<organism evidence="1 2">
    <name type="scientific">Mojavia pulchra JT2-VF2</name>
    <dbReference type="NCBI Taxonomy" id="287848"/>
    <lineage>
        <taxon>Bacteria</taxon>
        <taxon>Bacillati</taxon>
        <taxon>Cyanobacteriota</taxon>
        <taxon>Cyanophyceae</taxon>
        <taxon>Nostocales</taxon>
        <taxon>Nostocaceae</taxon>
    </lineage>
</organism>
<proteinExistence type="predicted"/>
<reference evidence="1" key="1">
    <citation type="submission" date="2021-05" db="EMBL/GenBank/DDBJ databases">
        <authorList>
            <person name="Pietrasiak N."/>
            <person name="Ward R."/>
            <person name="Stajich J.E."/>
            <person name="Kurbessoian T."/>
        </authorList>
    </citation>
    <scope>NUCLEOTIDE SEQUENCE</scope>
    <source>
        <strain evidence="1">JT2-VF2</strain>
    </source>
</reference>
<dbReference type="AlphaFoldDB" id="A0A951Q467"/>
<accession>A0A951Q467</accession>
<evidence type="ECO:0000313" key="1">
    <source>
        <dbReference type="EMBL" id="MBW4565016.1"/>
    </source>
</evidence>
<sequence length="258" mass="28626">MPQITPAQQPPVRCTLPHLKRIAAVCDEQALAQDELNQYVVEQAQAVAPEELQIVDISFFDKEYYASDKLIATVTHDDDDFVTQRWVVVINNAEVFRAATPMICHRFICIHYKDGTLPVQEEAGGQGFACAGEENSCSVASATTGNEIMSQIFDACEQHGLELLDDGIYQNDVKLGEVGCTNGGWWVIRASSEHQQKVACESASESVRRCEAACRETSLLVNPVCCDELLDRAFDELTADEWWRLLESEAHNSELIAA</sequence>
<gene>
    <name evidence="1" type="ORF">KME32_28720</name>
</gene>
<protein>
    <submittedName>
        <fullName evidence="1">Uncharacterized protein</fullName>
    </submittedName>
</protein>